<evidence type="ECO:0000313" key="1">
    <source>
        <dbReference type="EMBL" id="GEO11530.1"/>
    </source>
</evidence>
<proteinExistence type="predicted"/>
<name>A0A512BHV2_9BACT</name>
<gene>
    <name evidence="1" type="ORF">SAE01_40260</name>
</gene>
<dbReference type="AlphaFoldDB" id="A0A512BHV2"/>
<protein>
    <submittedName>
        <fullName evidence="1">Mobilization protein</fullName>
    </submittedName>
</protein>
<keyword evidence="2" id="KW-1185">Reference proteome</keyword>
<evidence type="ECO:0000313" key="2">
    <source>
        <dbReference type="Proteomes" id="UP000321513"/>
    </source>
</evidence>
<dbReference type="Proteomes" id="UP000321513">
    <property type="component" value="Unassembled WGS sequence"/>
</dbReference>
<dbReference type="EMBL" id="BJYT01000024">
    <property type="protein sequence ID" value="GEO11530.1"/>
    <property type="molecule type" value="Genomic_DNA"/>
</dbReference>
<organism evidence="1 2">
    <name type="scientific">Segetibacter aerophilus</name>
    <dbReference type="NCBI Taxonomy" id="670293"/>
    <lineage>
        <taxon>Bacteria</taxon>
        <taxon>Pseudomonadati</taxon>
        <taxon>Bacteroidota</taxon>
        <taxon>Chitinophagia</taxon>
        <taxon>Chitinophagales</taxon>
        <taxon>Chitinophagaceae</taxon>
        <taxon>Segetibacter</taxon>
    </lineage>
</organism>
<dbReference type="RefSeq" id="WP_170234220.1">
    <property type="nucleotide sequence ID" value="NZ_BJYT01000024.1"/>
</dbReference>
<dbReference type="Pfam" id="PF13481">
    <property type="entry name" value="AAA_25"/>
    <property type="match status" value="1"/>
</dbReference>
<reference evidence="1 2" key="1">
    <citation type="submission" date="2019-07" db="EMBL/GenBank/DDBJ databases">
        <title>Whole genome shotgun sequence of Segetibacter aerophilus NBRC 106135.</title>
        <authorList>
            <person name="Hosoyama A."/>
            <person name="Uohara A."/>
            <person name="Ohji S."/>
            <person name="Ichikawa N."/>
        </authorList>
    </citation>
    <scope>NUCLEOTIDE SEQUENCE [LARGE SCALE GENOMIC DNA]</scope>
    <source>
        <strain evidence="1 2">NBRC 106135</strain>
    </source>
</reference>
<comment type="caution">
    <text evidence="1">The sequence shown here is derived from an EMBL/GenBank/DDBJ whole genome shotgun (WGS) entry which is preliminary data.</text>
</comment>
<dbReference type="InterPro" id="IPR027417">
    <property type="entry name" value="P-loop_NTPase"/>
</dbReference>
<dbReference type="Gene3D" id="3.40.50.300">
    <property type="entry name" value="P-loop containing nucleotide triphosphate hydrolases"/>
    <property type="match status" value="1"/>
</dbReference>
<dbReference type="SUPFAM" id="SSF52540">
    <property type="entry name" value="P-loop containing nucleoside triphosphate hydrolases"/>
    <property type="match status" value="1"/>
</dbReference>
<accession>A0A512BHV2</accession>
<sequence length="383" mass="43672">MQLQNEINQKKISEKEIALEVVKKINQEFQILERQRRSLPTPNENNWQEVLSNAKIDPHKQYSKPDVCISVNDKTGIGRFGTLGNFSLITGKAKSRKTFFISYLLAQALNSKEHSKFNITLRENYGRIVLFDTEQTVNDVSQVLDRAIRASSKYKNTVEAYSLRAYSPDHRRLLIEKFISNTPDLGIVIIDGIRDLIKDINSPEEATNISSDLLRWTEERNIHIITVLHQNKGDNNARGHLGTELVHKAETVVSIEKRDEISIVTPQQCRGKDFEPFAFSVDQEGIPLIISDWQSSGSHSAANKINPITKSTEWHQQLLLQVFQMRKEYHYKELVDAVKVELGKAGGRAGENAARDLIKDYKSKGLLSNERIEGKKYPVYKLS</sequence>